<dbReference type="RefSeq" id="XP_026116589.1">
    <property type="nucleotide sequence ID" value="XM_026260804.1"/>
</dbReference>
<protein>
    <submittedName>
        <fullName evidence="4">Uncharacterized protein LOC113095170</fullName>
    </submittedName>
</protein>
<feature type="chain" id="PRO_5027922662" evidence="2">
    <location>
        <begin position="19"/>
        <end position="209"/>
    </location>
</feature>
<feature type="region of interest" description="Disordered" evidence="1">
    <location>
        <begin position="169"/>
        <end position="199"/>
    </location>
</feature>
<evidence type="ECO:0000313" key="4">
    <source>
        <dbReference type="RefSeq" id="XP_026116589.1"/>
    </source>
</evidence>
<keyword evidence="3" id="KW-1185">Reference proteome</keyword>
<evidence type="ECO:0000256" key="2">
    <source>
        <dbReference type="SAM" id="SignalP"/>
    </source>
</evidence>
<dbReference type="GeneID" id="113095170"/>
<dbReference type="Proteomes" id="UP000515129">
    <property type="component" value="Unplaced"/>
</dbReference>
<proteinExistence type="predicted"/>
<feature type="signal peptide" evidence="2">
    <location>
        <begin position="1"/>
        <end position="18"/>
    </location>
</feature>
<reference evidence="4" key="1">
    <citation type="submission" date="2025-08" db="UniProtKB">
        <authorList>
            <consortium name="RefSeq"/>
        </authorList>
    </citation>
    <scope>IDENTIFICATION</scope>
    <source>
        <strain evidence="4">Wakin</strain>
        <tissue evidence="4">Muscle</tissue>
    </source>
</reference>
<accession>A0A6P6P778</accession>
<keyword evidence="2" id="KW-0732">Signal</keyword>
<evidence type="ECO:0000313" key="3">
    <source>
        <dbReference type="Proteomes" id="UP000515129"/>
    </source>
</evidence>
<organism evidence="3 4">
    <name type="scientific">Carassius auratus</name>
    <name type="common">Goldfish</name>
    <dbReference type="NCBI Taxonomy" id="7957"/>
    <lineage>
        <taxon>Eukaryota</taxon>
        <taxon>Metazoa</taxon>
        <taxon>Chordata</taxon>
        <taxon>Craniata</taxon>
        <taxon>Vertebrata</taxon>
        <taxon>Euteleostomi</taxon>
        <taxon>Actinopterygii</taxon>
        <taxon>Neopterygii</taxon>
        <taxon>Teleostei</taxon>
        <taxon>Ostariophysi</taxon>
        <taxon>Cypriniformes</taxon>
        <taxon>Cyprinidae</taxon>
        <taxon>Cyprininae</taxon>
        <taxon>Carassius</taxon>
    </lineage>
</organism>
<dbReference type="AlphaFoldDB" id="A0A6P6P778"/>
<name>A0A6P6P778_CARAU</name>
<dbReference type="KEGG" id="caua:113095170"/>
<evidence type="ECO:0000256" key="1">
    <source>
        <dbReference type="SAM" id="MobiDB-lite"/>
    </source>
</evidence>
<sequence>MKFQAILSMAGLLSICTCAPIYQPQIGIIGSNSNEVLHFNGLTLAGVGLGPGQGTAFFPPFLMQQQPPQVLNFNPAMQGPFLPPQINQLNPAQLPPFQQEQPIPGIIPNNGLPAQNLPPGFPFFLTNLYPLRNTPVRLTPNQNAGPSVQAQETLQPVQPVQPVQPIQNRGKADLKVTSAPDYRGDQTGPGTGEGRPGFPLFEPLRRFLY</sequence>
<gene>
    <name evidence="4" type="primary">LOC113095170</name>
</gene>